<evidence type="ECO:0000313" key="2">
    <source>
        <dbReference type="Proteomes" id="UP000001917"/>
    </source>
</evidence>
<dbReference type="EMBL" id="CP001727">
    <property type="protein sequence ID" value="ACV58186.1"/>
    <property type="molecule type" value="Genomic_DNA"/>
</dbReference>
<dbReference type="Proteomes" id="UP000001917">
    <property type="component" value="Chromosome"/>
</dbReference>
<dbReference type="AlphaFoldDB" id="C8WVR4"/>
<proteinExistence type="predicted"/>
<accession>C8WVR4</accession>
<reference evidence="1 2" key="2">
    <citation type="journal article" date="2010" name="Stand. Genomic Sci.">
        <title>Complete genome sequence of Alicyclobacillus acidocaldarius type strain (104-IA).</title>
        <authorList>
            <person name="Mavromatis K."/>
            <person name="Sikorski J."/>
            <person name="Lapidus A."/>
            <person name="Glavina Del Rio T."/>
            <person name="Copeland A."/>
            <person name="Tice H."/>
            <person name="Cheng J.F."/>
            <person name="Lucas S."/>
            <person name="Chen F."/>
            <person name="Nolan M."/>
            <person name="Bruce D."/>
            <person name="Goodwin L."/>
            <person name="Pitluck S."/>
            <person name="Ivanova N."/>
            <person name="Ovchinnikova G."/>
            <person name="Pati A."/>
            <person name="Chen A."/>
            <person name="Palaniappan K."/>
            <person name="Land M."/>
            <person name="Hauser L."/>
            <person name="Chang Y.J."/>
            <person name="Jeffries C.D."/>
            <person name="Chain P."/>
            <person name="Meincke L."/>
            <person name="Sims D."/>
            <person name="Chertkov O."/>
            <person name="Han C."/>
            <person name="Brettin T."/>
            <person name="Detter J.C."/>
            <person name="Wahrenburg C."/>
            <person name="Rohde M."/>
            <person name="Pukall R."/>
            <person name="Goker M."/>
            <person name="Bristow J."/>
            <person name="Eisen J.A."/>
            <person name="Markowitz V."/>
            <person name="Hugenholtz P."/>
            <person name="Klenk H.P."/>
            <person name="Kyrpides N.C."/>
        </authorList>
    </citation>
    <scope>NUCLEOTIDE SEQUENCE [LARGE SCALE GENOMIC DNA]</scope>
    <source>
        <strain evidence="2">ATCC 27009 / DSM 446 / BCRC 14685 / JCM 5260 / KCTC 1825 / NBRC 15652 / NCIMB 11725 / NRRL B-14509 / 104-IA</strain>
    </source>
</reference>
<dbReference type="KEGG" id="aac:Aaci_1154"/>
<evidence type="ECO:0000313" key="1">
    <source>
        <dbReference type="EMBL" id="ACV58186.1"/>
    </source>
</evidence>
<sequence length="62" mass="7348">MEISFFPCKNYLVNVFYDAFYRLDVLSSFEVDTRPDPPYRYTPLYEDVPLYPPPLHIGKKIG</sequence>
<name>C8WVR4_ALIAD</name>
<organism evidence="1 2">
    <name type="scientific">Alicyclobacillus acidocaldarius subsp. acidocaldarius (strain ATCC 27009 / DSM 446 / BCRC 14685 / JCM 5260 / KCTC 1825 / NBRC 15652 / NCIMB 11725 / NRRL B-14509 / 104-IA)</name>
    <name type="common">Bacillus acidocaldarius</name>
    <dbReference type="NCBI Taxonomy" id="521098"/>
    <lineage>
        <taxon>Bacteria</taxon>
        <taxon>Bacillati</taxon>
        <taxon>Bacillota</taxon>
        <taxon>Bacilli</taxon>
        <taxon>Bacillales</taxon>
        <taxon>Alicyclobacillaceae</taxon>
        <taxon>Alicyclobacillus</taxon>
    </lineage>
</organism>
<keyword evidence="2" id="KW-1185">Reference proteome</keyword>
<reference evidence="2" key="1">
    <citation type="submission" date="2009-09" db="EMBL/GenBank/DDBJ databases">
        <title>The complete chromosome of Alicyclobacillus acidocaldarius subsp. acidocaldarius DSM 446.</title>
        <authorList>
            <consortium name="US DOE Joint Genome Institute (JGI-PGF)"/>
            <person name="Lucas S."/>
            <person name="Copeland A."/>
            <person name="Lapidus A."/>
            <person name="Glavina del Rio T."/>
            <person name="Dalin E."/>
            <person name="Tice H."/>
            <person name="Bruce D."/>
            <person name="Goodwin L."/>
            <person name="Pitluck S."/>
            <person name="Kyrpides N."/>
            <person name="Mavromatis K."/>
            <person name="Ivanova N."/>
            <person name="Ovchinnikova G."/>
            <person name="Chertkov O."/>
            <person name="Sims D."/>
            <person name="Brettin T."/>
            <person name="Detter J.C."/>
            <person name="Han C."/>
            <person name="Larimer F."/>
            <person name="Land M."/>
            <person name="Hauser L."/>
            <person name="Markowitz V."/>
            <person name="Cheng J.-F."/>
            <person name="Hugenholtz P."/>
            <person name="Woyke T."/>
            <person name="Wu D."/>
            <person name="Pukall R."/>
            <person name="Klenk H.-P."/>
            <person name="Eisen J.A."/>
        </authorList>
    </citation>
    <scope>NUCLEOTIDE SEQUENCE [LARGE SCALE GENOMIC DNA]</scope>
    <source>
        <strain evidence="2">ATCC 27009 / DSM 446 / BCRC 14685 / JCM 5260 / KCTC 1825 / NBRC 15652 / NCIMB 11725 / NRRL B-14509 / 104-IA</strain>
    </source>
</reference>
<protein>
    <submittedName>
        <fullName evidence="1">Uncharacterized protein</fullName>
    </submittedName>
</protein>
<dbReference type="HOGENOM" id="CLU_2893893_0_0_9"/>
<gene>
    <name evidence="1" type="ordered locus">Aaci_1154</name>
</gene>